<dbReference type="GO" id="GO:0005524">
    <property type="term" value="F:ATP binding"/>
    <property type="evidence" value="ECO:0007669"/>
    <property type="project" value="UniProtKB-KW"/>
</dbReference>
<dbReference type="RefSeq" id="WP_010960160.1">
    <property type="nucleotide sequence ID" value="NC_002977.6"/>
</dbReference>
<gene>
    <name evidence="13" type="ordered locus">MCA0838</name>
</gene>
<dbReference type="SUPFAM" id="SSF52540">
    <property type="entry name" value="P-loop containing nucleoside triphosphate hydrolases"/>
    <property type="match status" value="2"/>
</dbReference>
<keyword evidence="3" id="KW-0540">Nuclease</keyword>
<dbReference type="eggNOG" id="COG2827">
    <property type="taxonomic scope" value="Bacteria"/>
</dbReference>
<evidence type="ECO:0000313" key="14">
    <source>
        <dbReference type="Proteomes" id="UP000006821"/>
    </source>
</evidence>
<reference evidence="13 14" key="1">
    <citation type="journal article" date="2004" name="PLoS Biol.">
        <title>Genomic insights into methanotrophy: the complete genome sequence of Methylococcus capsulatus (Bath).</title>
        <authorList>
            <person name="Ward N.L."/>
            <person name="Larsen O."/>
            <person name="Sakwa J."/>
            <person name="Bruseth L."/>
            <person name="Khouri H.M."/>
            <person name="Durkin A.S."/>
            <person name="Dimitrov G."/>
            <person name="Jiang L."/>
            <person name="Scanlan D."/>
            <person name="Kang K.H."/>
            <person name="Lewis M.R."/>
            <person name="Nelson K.E."/>
            <person name="Methe B.A."/>
            <person name="Wu M."/>
            <person name="Heidelberg J.F."/>
            <person name="Paulsen I.T."/>
            <person name="Fouts D.E."/>
            <person name="Ravel J."/>
            <person name="Tettelin H."/>
            <person name="Ren Q."/>
            <person name="Read T.D."/>
            <person name="DeBoy R.T."/>
            <person name="Seshadri R."/>
            <person name="Salzberg S.L."/>
            <person name="Jensen H.B."/>
            <person name="Birkeland N.K."/>
            <person name="Nelson W.C."/>
            <person name="Dodson R.J."/>
            <person name="Grindhaug S.H."/>
            <person name="Holt I.E."/>
            <person name="Eidhammer I."/>
            <person name="Jonasen I."/>
            <person name="Vanaken S."/>
            <person name="Utterback T.R."/>
            <person name="Feldblyum T.V."/>
            <person name="Fraser C.M."/>
            <person name="Lillehaug J.R."/>
            <person name="Eisen J.A."/>
        </authorList>
    </citation>
    <scope>NUCLEOTIDE SEQUENCE [LARGE SCALE GENOMIC DNA]</scope>
    <source>
        <strain evidence="14">ATCC 33009 / NCIMB 11132 / Bath</strain>
    </source>
</reference>
<dbReference type="NCBIfam" id="TIGR00348">
    <property type="entry name" value="hsdR"/>
    <property type="match status" value="1"/>
</dbReference>
<dbReference type="CDD" id="cd18030">
    <property type="entry name" value="DEXHc_RE_I_HsdR"/>
    <property type="match status" value="1"/>
</dbReference>
<dbReference type="AlphaFoldDB" id="Q60AL3"/>
<evidence type="ECO:0000313" key="13">
    <source>
        <dbReference type="EMBL" id="AAU93075.1"/>
    </source>
</evidence>
<dbReference type="Pfam" id="PF04313">
    <property type="entry name" value="HSDR_N"/>
    <property type="match status" value="1"/>
</dbReference>
<dbReference type="EC" id="3.1.21.3" evidence="10"/>
<keyword evidence="5 10" id="KW-0680">Restriction system</keyword>
<evidence type="ECO:0000256" key="1">
    <source>
        <dbReference type="ARBA" id="ARBA00000851"/>
    </source>
</evidence>
<dbReference type="Pfam" id="PF01541">
    <property type="entry name" value="GIY-YIG"/>
    <property type="match status" value="1"/>
</dbReference>
<dbReference type="InterPro" id="IPR051268">
    <property type="entry name" value="Type-I_R_enzyme_R_subunit"/>
</dbReference>
<feature type="region of interest" description="Disordered" evidence="11">
    <location>
        <begin position="413"/>
        <end position="458"/>
    </location>
</feature>
<evidence type="ECO:0000259" key="12">
    <source>
        <dbReference type="PROSITE" id="PS50164"/>
    </source>
</evidence>
<dbReference type="CDD" id="cd18800">
    <property type="entry name" value="SF2_C_EcoR124I-like"/>
    <property type="match status" value="1"/>
</dbReference>
<protein>
    <recommendedName>
        <fullName evidence="10">Type I restriction enzyme endonuclease subunit</fullName>
        <shortName evidence="10">R protein</shortName>
        <ecNumber evidence="10">3.1.21.3</ecNumber>
    </recommendedName>
</protein>
<dbReference type="PANTHER" id="PTHR30195:SF15">
    <property type="entry name" value="TYPE I RESTRICTION ENZYME HINDI ENDONUCLEASE SUBUNIT"/>
    <property type="match status" value="1"/>
</dbReference>
<dbReference type="STRING" id="243233.MCA0838"/>
<feature type="domain" description="GIY-YIG" evidence="12">
    <location>
        <begin position="802"/>
        <end position="877"/>
    </location>
</feature>
<keyword evidence="6" id="KW-0255">Endonuclease</keyword>
<sequence length="1210" mass="134050">MAFLSEAEVESAVLDQFRALGYCIEREEDIGPDGHRPERESHDEVVLKKRLEDAVARINPALPLEARQDAIRRVTQSELPVLLEENRRLHRFLTEGVDVEYYAIDGTLTAGKVRLIDFEQPGNNDWLAVRQFVVISGQNSRRPDVVVFVNGLPLAVIELKAPGSEQATLKGAFNQLQTYKAQIAPLFRSNALLIASDGLQARVGSLSADLERFMPWRLPAALCSAQAGTTDGTQVAPKGAPELSTLIEGVFEHRRLLDLLSHFTVFGETGSGLVKIIAGYHQFHAVKKAVEQTVRAMPPANVAKQDPADYGLPSAREQKPGDRRVGVIWHTQGSGKSLLMAFYAGMLVKHPLLENPTLVVITDRNDLDDQLFATFSMCRDLIRQTPVQAESREHLQALLNRASGGVIFTTLQKFGPLSPGPSPNGRGEDTGPAPNVREEHASPSPSGRGVGVRDTPPPLTLRRNVVVIADEAHRSQYGFKAKVDARTGEISYGFAKYLRDALPNASFIGFTGTPIEADDVNTPAVFGHYIDIYDISRAVEDGATVPIYYESRLARIELDEDEKPKIDAEIEEILEDEEEPARERAKQKWATVEALVGSDRRLAQVAQDIVQHFEARVQALSGKAMIVCMSRRICVALYDEIVRLRPDWHSADDKAGAIKIVMTGAASDPPEWQPHIGNKARRDLLAKRARDPNDPLKLVIVRDMWLTGFDAPCMHTMYVDKPMRGHGLMQAIARVNRVFRDKPAGLIVDYIGIAQNLKSALAQYSPRDRENTGIDEAEAVAVMLEKLEVVRDMFHLPAPPPGQFCAYVVECEDGSLYVGHTEDLMRRWQEHRRGIAADHTKRYGAKRIAHFETAASREAALALEREWKTGFGRKRIRRLIQNGGARQAGGFDYRSALNGSPQERLSMMAGAIEWILDKQQQWAGEESTPEGKKAAHRRFLDAVLALSKAFALASASDEARAVREEVGFFQAIRAALIKSGTGSGVTRQERGFAIQQIVSRAVVSTEIVDILAASGLKSPDISILSDEFLAEVEQMEKKNLALEALRKLLNDGIRSRSKANIVETRAFSERLEEAVARYHANAITTAEVLQELIQLARDIRAARSRGEEAGLTEEEIAFYDALAENESAVEVMGDAKLRVIAHELLTSLRENVTVDWAHRESARARMRVLVKRILRKYGYPPDLQDTAVQTVLAQAEALSSGWPVSREGRI</sequence>
<dbReference type="GO" id="GO:0009035">
    <property type="term" value="F:type I site-specific deoxyribonuclease activity"/>
    <property type="evidence" value="ECO:0007669"/>
    <property type="project" value="UniProtKB-EC"/>
</dbReference>
<dbReference type="Pfam" id="PF22679">
    <property type="entry name" value="T1R_D3-like"/>
    <property type="match status" value="1"/>
</dbReference>
<dbReference type="PROSITE" id="PS50164">
    <property type="entry name" value="GIY_YIG"/>
    <property type="match status" value="1"/>
</dbReference>
<dbReference type="PANTHER" id="PTHR30195">
    <property type="entry name" value="TYPE I SITE-SPECIFIC DEOXYRIBONUCLEASE PROTEIN SUBUNIT M AND R"/>
    <property type="match status" value="1"/>
</dbReference>
<keyword evidence="7 10" id="KW-0378">Hydrolase</keyword>
<dbReference type="GeneID" id="88223148"/>
<dbReference type="SMART" id="SM00487">
    <property type="entry name" value="DEXDc"/>
    <property type="match status" value="1"/>
</dbReference>
<dbReference type="Gene3D" id="3.40.50.300">
    <property type="entry name" value="P-loop containing nucleotide triphosphate hydrolases"/>
    <property type="match status" value="2"/>
</dbReference>
<dbReference type="InterPro" id="IPR007409">
    <property type="entry name" value="Restrct_endonuc_type1_HsdR_N"/>
</dbReference>
<evidence type="ECO:0000256" key="7">
    <source>
        <dbReference type="ARBA" id="ARBA00022801"/>
    </source>
</evidence>
<accession>Q60AL3</accession>
<dbReference type="Pfam" id="PF18766">
    <property type="entry name" value="SWI2_SNF2"/>
    <property type="match status" value="1"/>
</dbReference>
<name>Q60AL3_METCA</name>
<evidence type="ECO:0000256" key="6">
    <source>
        <dbReference type="ARBA" id="ARBA00022759"/>
    </source>
</evidence>
<keyword evidence="4 10" id="KW-0547">Nucleotide-binding</keyword>
<evidence type="ECO:0000256" key="11">
    <source>
        <dbReference type="SAM" id="MobiDB-lite"/>
    </source>
</evidence>
<evidence type="ECO:0000256" key="8">
    <source>
        <dbReference type="ARBA" id="ARBA00022840"/>
    </source>
</evidence>
<dbReference type="Pfam" id="PF11867">
    <property type="entry name" value="T1RH-like_C"/>
    <property type="match status" value="1"/>
</dbReference>
<dbReference type="KEGG" id="mca:MCA0838"/>
<evidence type="ECO:0000256" key="2">
    <source>
        <dbReference type="ARBA" id="ARBA00008598"/>
    </source>
</evidence>
<evidence type="ECO:0000256" key="9">
    <source>
        <dbReference type="ARBA" id="ARBA00023125"/>
    </source>
</evidence>
<evidence type="ECO:0000256" key="3">
    <source>
        <dbReference type="ARBA" id="ARBA00022722"/>
    </source>
</evidence>
<organism evidence="13 14">
    <name type="scientific">Methylococcus capsulatus (strain ATCC 33009 / NCIMB 11132 / Bath)</name>
    <dbReference type="NCBI Taxonomy" id="243233"/>
    <lineage>
        <taxon>Bacteria</taxon>
        <taxon>Pseudomonadati</taxon>
        <taxon>Pseudomonadota</taxon>
        <taxon>Gammaproteobacteria</taxon>
        <taxon>Methylococcales</taxon>
        <taxon>Methylococcaceae</taxon>
        <taxon>Methylococcus</taxon>
    </lineage>
</organism>
<dbReference type="Gene3D" id="3.90.1570.50">
    <property type="match status" value="1"/>
</dbReference>
<dbReference type="GO" id="GO:0003677">
    <property type="term" value="F:DNA binding"/>
    <property type="evidence" value="ECO:0007669"/>
    <property type="project" value="UniProtKB-KW"/>
</dbReference>
<dbReference type="InterPro" id="IPR035901">
    <property type="entry name" value="GIY-YIG_endonuc_sf"/>
</dbReference>
<dbReference type="SUPFAM" id="SSF82771">
    <property type="entry name" value="GIY-YIG endonuclease"/>
    <property type="match status" value="1"/>
</dbReference>
<keyword evidence="9 10" id="KW-0238">DNA-binding</keyword>
<proteinExistence type="inferred from homology"/>
<keyword evidence="8 10" id="KW-0067">ATP-binding</keyword>
<comment type="function">
    <text evidence="10">Subunit R is required for both nuclease and ATPase activities, but not for modification.</text>
</comment>
<evidence type="ECO:0000256" key="4">
    <source>
        <dbReference type="ARBA" id="ARBA00022741"/>
    </source>
</evidence>
<dbReference type="Gene3D" id="3.40.1440.10">
    <property type="entry name" value="GIY-YIG endonuclease"/>
    <property type="match status" value="1"/>
</dbReference>
<dbReference type="Proteomes" id="UP000006821">
    <property type="component" value="Chromosome"/>
</dbReference>
<dbReference type="CDD" id="cd22332">
    <property type="entry name" value="HsdR_N"/>
    <property type="match status" value="1"/>
</dbReference>
<dbReference type="InterPro" id="IPR004473">
    <property type="entry name" value="Restrct_endonuc_typeI_HsdR"/>
</dbReference>
<comment type="catalytic activity">
    <reaction evidence="1 10">
        <text>Endonucleolytic cleavage of DNA to give random double-stranded fragments with terminal 5'-phosphates, ATP is simultaneously hydrolyzed.</text>
        <dbReference type="EC" id="3.1.21.3"/>
    </reaction>
</comment>
<dbReference type="InterPro" id="IPR055180">
    <property type="entry name" value="HsdR_RecA-like_helicase_dom_2"/>
</dbReference>
<comment type="similarity">
    <text evidence="2 10">Belongs to the HsdR family.</text>
</comment>
<dbReference type="GO" id="GO:0009307">
    <property type="term" value="P:DNA restriction-modification system"/>
    <property type="evidence" value="ECO:0007669"/>
    <property type="project" value="UniProtKB-KW"/>
</dbReference>
<dbReference type="InterPro" id="IPR014001">
    <property type="entry name" value="Helicase_ATP-bd"/>
</dbReference>
<evidence type="ECO:0000256" key="10">
    <source>
        <dbReference type="RuleBase" id="RU364115"/>
    </source>
</evidence>
<comment type="subunit">
    <text evidence="10">The type I restriction/modification system is composed of three polypeptides R, M and S.</text>
</comment>
<dbReference type="InterPro" id="IPR027417">
    <property type="entry name" value="P-loop_NTPase"/>
</dbReference>
<evidence type="ECO:0000256" key="5">
    <source>
        <dbReference type="ARBA" id="ARBA00022747"/>
    </source>
</evidence>
<dbReference type="InterPro" id="IPR021810">
    <property type="entry name" value="T1RH-like_C"/>
</dbReference>
<dbReference type="InterPro" id="IPR000305">
    <property type="entry name" value="GIY-YIG_endonuc"/>
</dbReference>
<dbReference type="CDD" id="cd10456">
    <property type="entry name" value="GIY-YIG_UPF0213"/>
    <property type="match status" value="1"/>
</dbReference>
<dbReference type="InterPro" id="IPR040980">
    <property type="entry name" value="SWI2_SNF2"/>
</dbReference>
<dbReference type="eggNOG" id="COG0610">
    <property type="taxonomic scope" value="Bacteria"/>
</dbReference>
<dbReference type="EMBL" id="AE017282">
    <property type="protein sequence ID" value="AAU93075.1"/>
    <property type="molecule type" value="Genomic_DNA"/>
</dbReference>
<dbReference type="HOGENOM" id="CLU_005762_1_0_6"/>
<dbReference type="REBASE" id="10415">
    <property type="entry name" value="McaTORF834P"/>
</dbReference>